<organism evidence="1">
    <name type="scientific">marine sediment metagenome</name>
    <dbReference type="NCBI Taxonomy" id="412755"/>
    <lineage>
        <taxon>unclassified sequences</taxon>
        <taxon>metagenomes</taxon>
        <taxon>ecological metagenomes</taxon>
    </lineage>
</organism>
<proteinExistence type="predicted"/>
<reference evidence="1" key="1">
    <citation type="journal article" date="2015" name="Nature">
        <title>Complex archaea that bridge the gap between prokaryotes and eukaryotes.</title>
        <authorList>
            <person name="Spang A."/>
            <person name="Saw J.H."/>
            <person name="Jorgensen S.L."/>
            <person name="Zaremba-Niedzwiedzka K."/>
            <person name="Martijn J."/>
            <person name="Lind A.E."/>
            <person name="van Eijk R."/>
            <person name="Schleper C."/>
            <person name="Guy L."/>
            <person name="Ettema T.J."/>
        </authorList>
    </citation>
    <scope>NUCLEOTIDE SEQUENCE</scope>
</reference>
<protein>
    <submittedName>
        <fullName evidence="1">Uncharacterized protein</fullName>
    </submittedName>
</protein>
<sequence>MDALLQTLAESSPIAVVSIVAIWRISAVMMKLVDAFVDITKAQADSVTELIEKQAAT</sequence>
<evidence type="ECO:0000313" key="1">
    <source>
        <dbReference type="EMBL" id="KKM97303.1"/>
    </source>
</evidence>
<name>A0A0F9LV75_9ZZZZ</name>
<dbReference type="EMBL" id="LAZR01005764">
    <property type="protein sequence ID" value="KKM97303.1"/>
    <property type="molecule type" value="Genomic_DNA"/>
</dbReference>
<accession>A0A0F9LV75</accession>
<gene>
    <name evidence="1" type="ORF">LCGC14_1169480</name>
</gene>
<dbReference type="AlphaFoldDB" id="A0A0F9LV75"/>
<comment type="caution">
    <text evidence="1">The sequence shown here is derived from an EMBL/GenBank/DDBJ whole genome shotgun (WGS) entry which is preliminary data.</text>
</comment>